<evidence type="ECO:0000313" key="4">
    <source>
        <dbReference type="Proteomes" id="UP000054047"/>
    </source>
</evidence>
<evidence type="ECO:0000259" key="2">
    <source>
        <dbReference type="Pfam" id="PF01433"/>
    </source>
</evidence>
<proteinExistence type="predicted"/>
<dbReference type="GO" id="GO:0008270">
    <property type="term" value="F:zinc ion binding"/>
    <property type="evidence" value="ECO:0007669"/>
    <property type="project" value="InterPro"/>
</dbReference>
<gene>
    <name evidence="3" type="ORF">ANCDUO_07693</name>
</gene>
<dbReference type="GO" id="GO:0008237">
    <property type="term" value="F:metallopeptidase activity"/>
    <property type="evidence" value="ECO:0007669"/>
    <property type="project" value="InterPro"/>
</dbReference>
<sequence length="62" mass="6867">MVGVPDYSEGAMENWGLITFREDMLLPIFGGSFDPDRTDGTKEVNTTKQNPPAKSELTAMMK</sequence>
<organism evidence="3 4">
    <name type="scientific">Ancylostoma duodenale</name>
    <dbReference type="NCBI Taxonomy" id="51022"/>
    <lineage>
        <taxon>Eukaryota</taxon>
        <taxon>Metazoa</taxon>
        <taxon>Ecdysozoa</taxon>
        <taxon>Nematoda</taxon>
        <taxon>Chromadorea</taxon>
        <taxon>Rhabditida</taxon>
        <taxon>Rhabditina</taxon>
        <taxon>Rhabditomorpha</taxon>
        <taxon>Strongyloidea</taxon>
        <taxon>Ancylostomatidae</taxon>
        <taxon>Ancylostomatinae</taxon>
        <taxon>Ancylostoma</taxon>
    </lineage>
</organism>
<dbReference type="Pfam" id="PF01433">
    <property type="entry name" value="Peptidase_M1"/>
    <property type="match status" value="1"/>
</dbReference>
<feature type="region of interest" description="Disordered" evidence="1">
    <location>
        <begin position="32"/>
        <end position="62"/>
    </location>
</feature>
<dbReference type="Gene3D" id="3.30.2010.30">
    <property type="match status" value="1"/>
</dbReference>
<dbReference type="EMBL" id="KN729643">
    <property type="protein sequence ID" value="KIH62028.1"/>
    <property type="molecule type" value="Genomic_DNA"/>
</dbReference>
<protein>
    <recommendedName>
        <fullName evidence="2">Peptidase M1 membrane alanine aminopeptidase domain-containing protein</fullName>
    </recommendedName>
</protein>
<dbReference type="Proteomes" id="UP000054047">
    <property type="component" value="Unassembled WGS sequence"/>
</dbReference>
<feature type="domain" description="Peptidase M1 membrane alanine aminopeptidase" evidence="2">
    <location>
        <begin position="1"/>
        <end position="26"/>
    </location>
</feature>
<dbReference type="AlphaFoldDB" id="A0A0C2CYB6"/>
<dbReference type="InterPro" id="IPR014782">
    <property type="entry name" value="Peptidase_M1_dom"/>
</dbReference>
<evidence type="ECO:0000313" key="3">
    <source>
        <dbReference type="EMBL" id="KIH62028.1"/>
    </source>
</evidence>
<evidence type="ECO:0000256" key="1">
    <source>
        <dbReference type="SAM" id="MobiDB-lite"/>
    </source>
</evidence>
<keyword evidence="4" id="KW-1185">Reference proteome</keyword>
<reference evidence="3 4" key="1">
    <citation type="submission" date="2013-12" db="EMBL/GenBank/DDBJ databases">
        <title>Draft genome of the parsitic nematode Ancylostoma duodenale.</title>
        <authorList>
            <person name="Mitreva M."/>
        </authorList>
    </citation>
    <scope>NUCLEOTIDE SEQUENCE [LARGE SCALE GENOMIC DNA]</scope>
    <source>
        <strain evidence="3 4">Zhejiang</strain>
    </source>
</reference>
<feature type="compositionally biased region" description="Polar residues" evidence="1">
    <location>
        <begin position="43"/>
        <end position="52"/>
    </location>
</feature>
<name>A0A0C2CYB6_9BILA</name>
<dbReference type="OrthoDB" id="10031169at2759"/>
<accession>A0A0C2CYB6</accession>